<dbReference type="AlphaFoldDB" id="A0A5C3LK90"/>
<accession>A0A5C3LK90</accession>
<reference evidence="1 2" key="1">
    <citation type="journal article" date="2019" name="Nat. Ecol. Evol.">
        <title>Megaphylogeny resolves global patterns of mushroom evolution.</title>
        <authorList>
            <person name="Varga T."/>
            <person name="Krizsan K."/>
            <person name="Foldi C."/>
            <person name="Dima B."/>
            <person name="Sanchez-Garcia M."/>
            <person name="Sanchez-Ramirez S."/>
            <person name="Szollosi G.J."/>
            <person name="Szarkandi J.G."/>
            <person name="Papp V."/>
            <person name="Albert L."/>
            <person name="Andreopoulos W."/>
            <person name="Angelini C."/>
            <person name="Antonin V."/>
            <person name="Barry K.W."/>
            <person name="Bougher N.L."/>
            <person name="Buchanan P."/>
            <person name="Buyck B."/>
            <person name="Bense V."/>
            <person name="Catcheside P."/>
            <person name="Chovatia M."/>
            <person name="Cooper J."/>
            <person name="Damon W."/>
            <person name="Desjardin D."/>
            <person name="Finy P."/>
            <person name="Geml J."/>
            <person name="Haridas S."/>
            <person name="Hughes K."/>
            <person name="Justo A."/>
            <person name="Karasinski D."/>
            <person name="Kautmanova I."/>
            <person name="Kiss B."/>
            <person name="Kocsube S."/>
            <person name="Kotiranta H."/>
            <person name="LaButti K.M."/>
            <person name="Lechner B.E."/>
            <person name="Liimatainen K."/>
            <person name="Lipzen A."/>
            <person name="Lukacs Z."/>
            <person name="Mihaltcheva S."/>
            <person name="Morgado L.N."/>
            <person name="Niskanen T."/>
            <person name="Noordeloos M.E."/>
            <person name="Ohm R.A."/>
            <person name="Ortiz-Santana B."/>
            <person name="Ovrebo C."/>
            <person name="Racz N."/>
            <person name="Riley R."/>
            <person name="Savchenko A."/>
            <person name="Shiryaev A."/>
            <person name="Soop K."/>
            <person name="Spirin V."/>
            <person name="Szebenyi C."/>
            <person name="Tomsovsky M."/>
            <person name="Tulloss R.E."/>
            <person name="Uehling J."/>
            <person name="Grigoriev I.V."/>
            <person name="Vagvolgyi C."/>
            <person name="Papp T."/>
            <person name="Martin F.M."/>
            <person name="Miettinen O."/>
            <person name="Hibbett D.S."/>
            <person name="Nagy L.G."/>
        </authorList>
    </citation>
    <scope>NUCLEOTIDE SEQUENCE [LARGE SCALE GENOMIC DNA]</scope>
    <source>
        <strain evidence="1 2">CBS 166.37</strain>
    </source>
</reference>
<name>A0A5C3LK90_9AGAR</name>
<organism evidence="1 2">
    <name type="scientific">Crucibulum laeve</name>
    <dbReference type="NCBI Taxonomy" id="68775"/>
    <lineage>
        <taxon>Eukaryota</taxon>
        <taxon>Fungi</taxon>
        <taxon>Dikarya</taxon>
        <taxon>Basidiomycota</taxon>
        <taxon>Agaricomycotina</taxon>
        <taxon>Agaricomycetes</taxon>
        <taxon>Agaricomycetidae</taxon>
        <taxon>Agaricales</taxon>
        <taxon>Agaricineae</taxon>
        <taxon>Nidulariaceae</taxon>
        <taxon>Crucibulum</taxon>
    </lineage>
</organism>
<dbReference type="PANTHER" id="PTHR46579:SF1">
    <property type="entry name" value="F5_8 TYPE C DOMAIN-CONTAINING PROTEIN"/>
    <property type="match status" value="1"/>
</dbReference>
<proteinExistence type="predicted"/>
<dbReference type="PANTHER" id="PTHR46579">
    <property type="entry name" value="F5/8 TYPE C DOMAIN-CONTAINING PROTEIN-RELATED"/>
    <property type="match status" value="1"/>
</dbReference>
<evidence type="ECO:0000313" key="2">
    <source>
        <dbReference type="Proteomes" id="UP000308652"/>
    </source>
</evidence>
<gene>
    <name evidence="1" type="ORF">BDQ12DRAFT_766734</name>
</gene>
<keyword evidence="2" id="KW-1185">Reference proteome</keyword>
<feature type="non-terminal residue" evidence="1">
    <location>
        <position position="1"/>
    </location>
</feature>
<evidence type="ECO:0000313" key="1">
    <source>
        <dbReference type="EMBL" id="TFK33524.1"/>
    </source>
</evidence>
<dbReference type="Proteomes" id="UP000308652">
    <property type="component" value="Unassembled WGS sequence"/>
</dbReference>
<sequence>LWSGKFKGLDSGMEDYEIPPHIWEYIAESWGFWFMYLAPILLEGRFKNAKYHVHLCDLVDIMKTCTQFSITCEEINVVERKIVNWVQTYKRYYYQYRSHRLSTCTLTIHGLLHIPDNIRFCGPVWSTWTYWMERYCGYLKIGLRSRKSPWADLANRVLHKAYLDQVEIQYDLKDKLEDPKKKAIDGQYTYEDYPHSIFGFPYHKSFKPDDIVQQKIAGYFLAVTGKAQKNIIHHLPDIMPTWGKVKIANGGDSIRCSADKGGRDAELECNTSYVWYELEVVLTKKKSSKSSTALTTTREIFYGQLEQILVCELPEHDFWGPDFAGTTRILALITPCVTNGLDAVVKITKYSTQTTPVITDIRTISSVVGRIFTQGSWGIIDRSTGYSRTEFLPSDV</sequence>
<dbReference type="OrthoDB" id="3242924at2759"/>
<dbReference type="EMBL" id="ML213647">
    <property type="protein sequence ID" value="TFK33524.1"/>
    <property type="molecule type" value="Genomic_DNA"/>
</dbReference>
<dbReference type="STRING" id="68775.A0A5C3LK90"/>
<protein>
    <submittedName>
        <fullName evidence="1">Uncharacterized protein</fullName>
    </submittedName>
</protein>